<dbReference type="NCBIfam" id="TIGR01891">
    <property type="entry name" value="amidohydrolases"/>
    <property type="match status" value="1"/>
</dbReference>
<feature type="binding site" evidence="1">
    <location>
        <position position="115"/>
    </location>
    <ligand>
        <name>Mn(2+)</name>
        <dbReference type="ChEBI" id="CHEBI:29035"/>
        <label>2</label>
    </ligand>
</feature>
<gene>
    <name evidence="3" type="ORF">IPN02_18355</name>
</gene>
<comment type="cofactor">
    <cofactor evidence="1">
        <name>Mn(2+)</name>
        <dbReference type="ChEBI" id="CHEBI:29035"/>
    </cofactor>
    <text evidence="1">The Mn(2+) ion enhances activity.</text>
</comment>
<dbReference type="AlphaFoldDB" id="A0A936NFL5"/>
<dbReference type="InterPro" id="IPR036264">
    <property type="entry name" value="Bact_exopeptidase_dim_dom"/>
</dbReference>
<dbReference type="Pfam" id="PF01546">
    <property type="entry name" value="Peptidase_M20"/>
    <property type="match status" value="1"/>
</dbReference>
<evidence type="ECO:0000256" key="1">
    <source>
        <dbReference type="PIRSR" id="PIRSR005962-1"/>
    </source>
</evidence>
<feature type="binding site" evidence="1">
    <location>
        <position position="177"/>
    </location>
    <ligand>
        <name>Mn(2+)</name>
        <dbReference type="ChEBI" id="CHEBI:29035"/>
        <label>2</label>
    </ligand>
</feature>
<name>A0A936NFL5_9ACTN</name>
<organism evidence="3 4">
    <name type="scientific">Candidatus Neomicrothrix subdominans</name>
    <dbReference type="NCBI Taxonomy" id="2954438"/>
    <lineage>
        <taxon>Bacteria</taxon>
        <taxon>Bacillati</taxon>
        <taxon>Actinomycetota</taxon>
        <taxon>Acidimicrobiia</taxon>
        <taxon>Acidimicrobiales</taxon>
        <taxon>Microthrixaceae</taxon>
        <taxon>Candidatus Neomicrothrix</taxon>
    </lineage>
</organism>
<accession>A0A936NFL5</accession>
<evidence type="ECO:0000259" key="2">
    <source>
        <dbReference type="Pfam" id="PF07687"/>
    </source>
</evidence>
<feature type="binding site" evidence="1">
    <location>
        <position position="117"/>
    </location>
    <ligand>
        <name>Mn(2+)</name>
        <dbReference type="ChEBI" id="CHEBI:29035"/>
        <label>2</label>
    </ligand>
</feature>
<comment type="caution">
    <text evidence="3">The sequence shown here is derived from an EMBL/GenBank/DDBJ whole genome shotgun (WGS) entry which is preliminary data.</text>
</comment>
<dbReference type="PANTHER" id="PTHR11014:SF63">
    <property type="entry name" value="METALLOPEPTIDASE, PUTATIVE (AFU_ORTHOLOGUE AFUA_6G09600)-RELATED"/>
    <property type="match status" value="1"/>
</dbReference>
<dbReference type="SUPFAM" id="SSF53187">
    <property type="entry name" value="Zn-dependent exopeptidases"/>
    <property type="match status" value="1"/>
</dbReference>
<keyword evidence="1" id="KW-0464">Manganese</keyword>
<protein>
    <submittedName>
        <fullName evidence="3">Amidohydrolase</fullName>
    </submittedName>
</protein>
<sequence length="406" mass="42461">MGPVYPWLEHFLDAHRDELIAFRRRLHAHPEVSWAELETTAAVIDRLAVAGLRPAPLPDSTGLACDLGTGAPSPFVAGEGDQPIVALRADLDALAMEDDKDVAYRSTRPGIAHACGHDVHTTVVLGAALALAQAVDQGEPGRFRFVFEPAEEALPGGALEVIDSGALRGVGSMLGVHCDPKIDIGQVALRAGAITSAADMARITISGPGGHTARPELTVNLLAVLGRVLTEVPERVAKLAAPAELSVVFGSTHGGDAPNVIPTQATATATVRTPDVDCWEKAAGLVEQAIRDVVEPTGATFEVAYRTGVPPSINALGPTDSLELAAHAVVGEACTVRAEHSRGGDSFAWYARQVPASYARLGTFDPASGVPRPDIHSSGFDVDERSIEIGVRLLVTAALAERDRLA</sequence>
<dbReference type="InterPro" id="IPR017439">
    <property type="entry name" value="Amidohydrolase"/>
</dbReference>
<dbReference type="SUPFAM" id="SSF55031">
    <property type="entry name" value="Bacterial exopeptidase dimerisation domain"/>
    <property type="match status" value="1"/>
</dbReference>
<evidence type="ECO:0000313" key="3">
    <source>
        <dbReference type="EMBL" id="MBK9298749.1"/>
    </source>
</evidence>
<dbReference type="GO" id="GO:0046872">
    <property type="term" value="F:metal ion binding"/>
    <property type="evidence" value="ECO:0007669"/>
    <property type="project" value="UniProtKB-KW"/>
</dbReference>
<dbReference type="Proteomes" id="UP000727993">
    <property type="component" value="Unassembled WGS sequence"/>
</dbReference>
<dbReference type="GO" id="GO:0016787">
    <property type="term" value="F:hydrolase activity"/>
    <property type="evidence" value="ECO:0007669"/>
    <property type="project" value="InterPro"/>
</dbReference>
<reference evidence="3 4" key="1">
    <citation type="submission" date="2020-10" db="EMBL/GenBank/DDBJ databases">
        <title>Connecting structure to function with the recovery of over 1000 high-quality activated sludge metagenome-assembled genomes encoding full-length rRNA genes using long-read sequencing.</title>
        <authorList>
            <person name="Singleton C.M."/>
            <person name="Petriglieri F."/>
            <person name="Kristensen J.M."/>
            <person name="Kirkegaard R.H."/>
            <person name="Michaelsen T.Y."/>
            <person name="Andersen M.H."/>
            <person name="Karst S.M."/>
            <person name="Dueholm M.S."/>
            <person name="Nielsen P.H."/>
            <person name="Albertsen M."/>
        </authorList>
    </citation>
    <scope>NUCLEOTIDE SEQUENCE [LARGE SCALE GENOMIC DNA]</scope>
    <source>
        <strain evidence="3">Lyne_18-Q3-R50-59_MAXAC.006</strain>
    </source>
</reference>
<feature type="domain" description="Peptidase M20 dimerisation" evidence="2">
    <location>
        <begin position="200"/>
        <end position="294"/>
    </location>
</feature>
<feature type="binding site" evidence="1">
    <location>
        <position position="152"/>
    </location>
    <ligand>
        <name>Mn(2+)</name>
        <dbReference type="ChEBI" id="CHEBI:29035"/>
        <label>2</label>
    </ligand>
</feature>
<dbReference type="Gene3D" id="3.30.70.360">
    <property type="match status" value="1"/>
</dbReference>
<dbReference type="EMBL" id="JADJZA010000010">
    <property type="protein sequence ID" value="MBK9298749.1"/>
    <property type="molecule type" value="Genomic_DNA"/>
</dbReference>
<dbReference type="Gene3D" id="3.40.630.10">
    <property type="entry name" value="Zn peptidases"/>
    <property type="match status" value="1"/>
</dbReference>
<feature type="binding site" evidence="1">
    <location>
        <position position="376"/>
    </location>
    <ligand>
        <name>Mn(2+)</name>
        <dbReference type="ChEBI" id="CHEBI:29035"/>
        <label>2</label>
    </ligand>
</feature>
<keyword evidence="1" id="KW-0479">Metal-binding</keyword>
<dbReference type="Pfam" id="PF07687">
    <property type="entry name" value="M20_dimer"/>
    <property type="match status" value="1"/>
</dbReference>
<dbReference type="PIRSF" id="PIRSF005962">
    <property type="entry name" value="Pept_M20D_amidohydro"/>
    <property type="match status" value="1"/>
</dbReference>
<proteinExistence type="predicted"/>
<dbReference type="InterPro" id="IPR002933">
    <property type="entry name" value="Peptidase_M20"/>
</dbReference>
<evidence type="ECO:0000313" key="4">
    <source>
        <dbReference type="Proteomes" id="UP000727993"/>
    </source>
</evidence>
<dbReference type="InterPro" id="IPR011650">
    <property type="entry name" value="Peptidase_M20_dimer"/>
</dbReference>
<dbReference type="PANTHER" id="PTHR11014">
    <property type="entry name" value="PEPTIDASE M20 FAMILY MEMBER"/>
    <property type="match status" value="1"/>
</dbReference>